<dbReference type="EMBL" id="VSFF01000001">
    <property type="protein sequence ID" value="TYC18447.1"/>
    <property type="molecule type" value="Genomic_DNA"/>
</dbReference>
<proteinExistence type="predicted"/>
<dbReference type="AlphaFoldDB" id="A0A5D0UKF8"/>
<comment type="caution">
    <text evidence="1">The sequence shown here is derived from an EMBL/GenBank/DDBJ whole genome shotgun (WGS) entry which is preliminary data.</text>
</comment>
<dbReference type="RefSeq" id="WP_148347680.1">
    <property type="nucleotide sequence ID" value="NZ_JBHSBF010000019.1"/>
</dbReference>
<dbReference type="OrthoDB" id="3238340at2"/>
<gene>
    <name evidence="1" type="ORF">FXF65_01405</name>
</gene>
<dbReference type="Proteomes" id="UP000322634">
    <property type="component" value="Unassembled WGS sequence"/>
</dbReference>
<evidence type="ECO:0000313" key="2">
    <source>
        <dbReference type="Proteomes" id="UP000322634"/>
    </source>
</evidence>
<name>A0A5D0UKF8_9ACTN</name>
<organism evidence="1 2">
    <name type="scientific">Actinomadura syzygii</name>
    <dbReference type="NCBI Taxonomy" id="1427538"/>
    <lineage>
        <taxon>Bacteria</taxon>
        <taxon>Bacillati</taxon>
        <taxon>Actinomycetota</taxon>
        <taxon>Actinomycetes</taxon>
        <taxon>Streptosporangiales</taxon>
        <taxon>Thermomonosporaceae</taxon>
        <taxon>Actinomadura</taxon>
    </lineage>
</organism>
<accession>A0A5D0UKF8</accession>
<evidence type="ECO:0000313" key="1">
    <source>
        <dbReference type="EMBL" id="TYC18447.1"/>
    </source>
</evidence>
<reference evidence="1 2" key="1">
    <citation type="submission" date="2019-08" db="EMBL/GenBank/DDBJ databases">
        <title>Actinomadura sp. nov. CYP1-5 isolated from mountain soil.</title>
        <authorList>
            <person name="Songsumanus A."/>
            <person name="Kuncharoen N."/>
            <person name="Kudo T."/>
            <person name="Yuki M."/>
            <person name="Igarashi Y."/>
            <person name="Tanasupawat S."/>
        </authorList>
    </citation>
    <scope>NUCLEOTIDE SEQUENCE [LARGE SCALE GENOMIC DNA]</scope>
    <source>
        <strain evidence="1 2">GKU157</strain>
    </source>
</reference>
<protein>
    <recommendedName>
        <fullName evidence="3">WXG100 family type VII secretion target</fullName>
    </recommendedName>
</protein>
<sequence>MTEINLEPGFYQGNAYPESVKFAIDFTGQLGIKQVGDLVHKMWGNPAKLDHAAESWSYLAQHVLASTQGELEKKAAIFDGGGWEGPARSSYDKWINRFGLRVGVPMSGRASEMSGVMSDLAKHLRSVRSQIIWLCGEFVAAVGGGAYLNKKGGGLHAKSPSAPYEGKHAGGKAGKGGALILLAILYIVWDFVKKLQSLFDKLTGDMAAFKARIYKAREKVLVYPASPVTLMANPNRWSK</sequence>
<evidence type="ECO:0008006" key="3">
    <source>
        <dbReference type="Google" id="ProtNLM"/>
    </source>
</evidence>
<keyword evidence="2" id="KW-1185">Reference proteome</keyword>